<organism evidence="2 3">
    <name type="scientific">Lottia gigantea</name>
    <name type="common">Giant owl limpet</name>
    <dbReference type="NCBI Taxonomy" id="225164"/>
    <lineage>
        <taxon>Eukaryota</taxon>
        <taxon>Metazoa</taxon>
        <taxon>Spiralia</taxon>
        <taxon>Lophotrochozoa</taxon>
        <taxon>Mollusca</taxon>
        <taxon>Gastropoda</taxon>
        <taxon>Patellogastropoda</taxon>
        <taxon>Lottioidea</taxon>
        <taxon>Lottiidae</taxon>
        <taxon>Lottia</taxon>
    </lineage>
</organism>
<dbReference type="EMBL" id="KB200448">
    <property type="protein sequence ID" value="ESP01640.1"/>
    <property type="molecule type" value="Genomic_DNA"/>
</dbReference>
<evidence type="ECO:0000256" key="1">
    <source>
        <dbReference type="SAM" id="MobiDB-lite"/>
    </source>
</evidence>
<feature type="compositionally biased region" description="Polar residues" evidence="1">
    <location>
        <begin position="14"/>
        <end position="29"/>
    </location>
</feature>
<evidence type="ECO:0000313" key="3">
    <source>
        <dbReference type="Proteomes" id="UP000030746"/>
    </source>
</evidence>
<gene>
    <name evidence="2" type="ORF">LOTGIDRAFT_176444</name>
</gene>
<reference evidence="2 3" key="1">
    <citation type="journal article" date="2013" name="Nature">
        <title>Insights into bilaterian evolution from three spiralian genomes.</title>
        <authorList>
            <person name="Simakov O."/>
            <person name="Marletaz F."/>
            <person name="Cho S.J."/>
            <person name="Edsinger-Gonzales E."/>
            <person name="Havlak P."/>
            <person name="Hellsten U."/>
            <person name="Kuo D.H."/>
            <person name="Larsson T."/>
            <person name="Lv J."/>
            <person name="Arendt D."/>
            <person name="Savage R."/>
            <person name="Osoegawa K."/>
            <person name="de Jong P."/>
            <person name="Grimwood J."/>
            <person name="Chapman J.A."/>
            <person name="Shapiro H."/>
            <person name="Aerts A."/>
            <person name="Otillar R.P."/>
            <person name="Terry A.Y."/>
            <person name="Boore J.L."/>
            <person name="Grigoriev I.V."/>
            <person name="Lindberg D.R."/>
            <person name="Seaver E.C."/>
            <person name="Weisblat D.A."/>
            <person name="Putnam N.H."/>
            <person name="Rokhsar D.S."/>
        </authorList>
    </citation>
    <scope>NUCLEOTIDE SEQUENCE [LARGE SCALE GENOMIC DNA]</scope>
</reference>
<name>V4CHM8_LOTGI</name>
<feature type="non-terminal residue" evidence="2">
    <location>
        <position position="122"/>
    </location>
</feature>
<dbReference type="AlphaFoldDB" id="V4CHM8"/>
<evidence type="ECO:0000313" key="2">
    <source>
        <dbReference type="EMBL" id="ESP01640.1"/>
    </source>
</evidence>
<feature type="region of interest" description="Disordered" evidence="1">
    <location>
        <begin position="14"/>
        <end position="35"/>
    </location>
</feature>
<dbReference type="RefSeq" id="XP_009047673.1">
    <property type="nucleotide sequence ID" value="XM_009049425.1"/>
</dbReference>
<dbReference type="GeneID" id="20243767"/>
<dbReference type="Proteomes" id="UP000030746">
    <property type="component" value="Unassembled WGS sequence"/>
</dbReference>
<dbReference type="KEGG" id="lgi:LOTGIDRAFT_176444"/>
<dbReference type="CTD" id="20243767"/>
<proteinExistence type="predicted"/>
<keyword evidence="3" id="KW-1185">Reference proteome</keyword>
<accession>V4CHM8</accession>
<sequence>MSVNIERGKDYLSSVNQSHDHSNTTNTTIPDHDAHNTEHVVKERNATKKFIQIYDTISSALFDIAEADKPPVIINTPKLSLIVGRISTALGSFTQEVGSSGVFAIPEMQNVTDPNEIPVGYQ</sequence>
<dbReference type="HOGENOM" id="CLU_2032388_0_0_1"/>
<protein>
    <submittedName>
        <fullName evidence="2">Uncharacterized protein</fullName>
    </submittedName>
</protein>